<dbReference type="GO" id="GO:0020037">
    <property type="term" value="F:heme binding"/>
    <property type="evidence" value="ECO:0007669"/>
    <property type="project" value="InterPro"/>
</dbReference>
<proteinExistence type="predicted"/>
<dbReference type="Proteomes" id="UP000092713">
    <property type="component" value="Unassembled WGS sequence"/>
</dbReference>
<dbReference type="EMBL" id="LOCQ01000059">
    <property type="protein sequence ID" value="OBV38039.1"/>
    <property type="molecule type" value="Genomic_DNA"/>
</dbReference>
<organism evidence="1 2">
    <name type="scientific">Janthinobacterium psychrotolerans</name>
    <dbReference type="NCBI Taxonomy" id="1747903"/>
    <lineage>
        <taxon>Bacteria</taxon>
        <taxon>Pseudomonadati</taxon>
        <taxon>Pseudomonadota</taxon>
        <taxon>Betaproteobacteria</taxon>
        <taxon>Burkholderiales</taxon>
        <taxon>Oxalobacteraceae</taxon>
        <taxon>Janthinobacterium</taxon>
    </lineage>
</organism>
<reference evidence="1 2" key="1">
    <citation type="submission" date="2016-04" db="EMBL/GenBank/DDBJ databases">
        <title>Draft genome sequence of Janthinobacterium psychrotolerans sp. nov., isolated from freshwater sediments in Denmark.</title>
        <authorList>
            <person name="Gong X."/>
            <person name="Skrivergaard S."/>
            <person name="Korsgaard B.S."/>
            <person name="Schreiber L."/>
            <person name="Marshall I.P."/>
            <person name="Finster K."/>
            <person name="Schramm A."/>
        </authorList>
    </citation>
    <scope>NUCLEOTIDE SEQUENCE [LARGE SCALE GENOMIC DNA]</scope>
    <source>
        <strain evidence="1 2">S3-2</strain>
    </source>
</reference>
<sequence length="84" mass="8978">MATGGRPSLVLSSAVVGERPDNLIQTVLNGLPWTHMGQSTYMPPFAETLTDGQLASIAAYIRADIGKRPAWPDAGHRITKIPGH</sequence>
<dbReference type="Gene3D" id="1.10.760.10">
    <property type="entry name" value="Cytochrome c-like domain"/>
    <property type="match status" value="1"/>
</dbReference>
<keyword evidence="2" id="KW-1185">Reference proteome</keyword>
<protein>
    <submittedName>
        <fullName evidence="1">Uncharacterized protein</fullName>
    </submittedName>
</protein>
<dbReference type="SUPFAM" id="SSF46626">
    <property type="entry name" value="Cytochrome c"/>
    <property type="match status" value="1"/>
</dbReference>
<dbReference type="STRING" id="1747903.ASR47_1004314"/>
<evidence type="ECO:0000313" key="2">
    <source>
        <dbReference type="Proteomes" id="UP000092713"/>
    </source>
</evidence>
<gene>
    <name evidence="1" type="ORF">ASR47_1004314</name>
</gene>
<dbReference type="InterPro" id="IPR036909">
    <property type="entry name" value="Cyt_c-like_dom_sf"/>
</dbReference>
<accession>A0A1A7BZ59</accession>
<dbReference type="GO" id="GO:0009055">
    <property type="term" value="F:electron transfer activity"/>
    <property type="evidence" value="ECO:0007669"/>
    <property type="project" value="InterPro"/>
</dbReference>
<dbReference type="RefSeq" id="WP_065309549.1">
    <property type="nucleotide sequence ID" value="NZ_LOCQ01000059.1"/>
</dbReference>
<comment type="caution">
    <text evidence="1">The sequence shown here is derived from an EMBL/GenBank/DDBJ whole genome shotgun (WGS) entry which is preliminary data.</text>
</comment>
<evidence type="ECO:0000313" key="1">
    <source>
        <dbReference type="EMBL" id="OBV38039.1"/>
    </source>
</evidence>
<dbReference type="AlphaFoldDB" id="A0A1A7BZ59"/>
<name>A0A1A7BZ59_9BURK</name>